<proteinExistence type="predicted"/>
<name>X1FGL2_9ZZZZ</name>
<dbReference type="InterPro" id="IPR011990">
    <property type="entry name" value="TPR-like_helical_dom_sf"/>
</dbReference>
<reference evidence="1" key="1">
    <citation type="journal article" date="2014" name="Front. Microbiol.">
        <title>High frequency of phylogenetically diverse reductive dehalogenase-homologous genes in deep subseafloor sedimentary metagenomes.</title>
        <authorList>
            <person name="Kawai M."/>
            <person name="Futagami T."/>
            <person name="Toyoda A."/>
            <person name="Takaki Y."/>
            <person name="Nishi S."/>
            <person name="Hori S."/>
            <person name="Arai W."/>
            <person name="Tsubouchi T."/>
            <person name="Morono Y."/>
            <person name="Uchiyama I."/>
            <person name="Ito T."/>
            <person name="Fujiyama A."/>
            <person name="Inagaki F."/>
            <person name="Takami H."/>
        </authorList>
    </citation>
    <scope>NUCLEOTIDE SEQUENCE</scope>
    <source>
        <strain evidence="1">Expedition CK06-06</strain>
    </source>
</reference>
<evidence type="ECO:0008006" key="2">
    <source>
        <dbReference type="Google" id="ProtNLM"/>
    </source>
</evidence>
<dbReference type="Pfam" id="PF13174">
    <property type="entry name" value="TPR_6"/>
    <property type="match status" value="2"/>
</dbReference>
<dbReference type="EMBL" id="BARU01014207">
    <property type="protein sequence ID" value="GAH31660.1"/>
    <property type="molecule type" value="Genomic_DNA"/>
</dbReference>
<comment type="caution">
    <text evidence="1">The sequence shown here is derived from an EMBL/GenBank/DDBJ whole genome shotgun (WGS) entry which is preliminary data.</text>
</comment>
<dbReference type="AlphaFoldDB" id="X1FGL2"/>
<dbReference type="Gene3D" id="1.25.40.10">
    <property type="entry name" value="Tetratricopeptide repeat domain"/>
    <property type="match status" value="1"/>
</dbReference>
<gene>
    <name evidence="1" type="ORF">S03H2_25214</name>
</gene>
<evidence type="ECO:0000313" key="1">
    <source>
        <dbReference type="EMBL" id="GAH31660.1"/>
    </source>
</evidence>
<feature type="non-terminal residue" evidence="1">
    <location>
        <position position="112"/>
    </location>
</feature>
<dbReference type="InterPro" id="IPR019734">
    <property type="entry name" value="TPR_rpt"/>
</dbReference>
<accession>X1FGL2</accession>
<dbReference type="SUPFAM" id="SSF48452">
    <property type="entry name" value="TPR-like"/>
    <property type="match status" value="1"/>
</dbReference>
<sequence>MKNTKKLISILLLSIVGLFFFTNTSLSQQTAGQLFEKALYKEEATGELQQAIDLYQQILKEFPENREFAAKSLLHLGICYEKLGLKQARGTYQDVINKYPDQQGEVAMAKER</sequence>
<protein>
    <recommendedName>
        <fullName evidence="2">Outer membrane lipoprotein BamD-like domain-containing protein</fullName>
    </recommendedName>
</protein>
<organism evidence="1">
    <name type="scientific">marine sediment metagenome</name>
    <dbReference type="NCBI Taxonomy" id="412755"/>
    <lineage>
        <taxon>unclassified sequences</taxon>
        <taxon>metagenomes</taxon>
        <taxon>ecological metagenomes</taxon>
    </lineage>
</organism>